<proteinExistence type="predicted"/>
<reference evidence="1" key="1">
    <citation type="journal article" date="2015" name="Genome Announc.">
        <title>Complete Genome Sequence of Yersinia ruckeri Strain CSF007-82, Etiologic Agent of Red Mouth Disease in Salmonid Fish.</title>
        <authorList>
            <person name="Nelson M.C."/>
            <person name="LaPatra S.E."/>
            <person name="Welch T.J."/>
            <person name="Graf J."/>
        </authorList>
    </citation>
    <scope>NUCLEOTIDE SEQUENCE</scope>
    <source>
        <strain evidence="1">CSF007-82</strain>
    </source>
</reference>
<evidence type="ECO:0000313" key="1">
    <source>
        <dbReference type="EMBL" id="CEK27723.1"/>
    </source>
</evidence>
<sequence>MCEKGKGGCDKGYRYDKEPEFKTVHKDRNASARFALIDACMYRKGWYEKTHYWSLF</sequence>
<dbReference type="AlphaFoldDB" id="A0A0A8VHC1"/>
<gene>
    <name evidence="1" type="ORF">CSF007_9865</name>
</gene>
<protein>
    <submittedName>
        <fullName evidence="1">Uncharacterized protein</fullName>
    </submittedName>
</protein>
<name>A0A0A8VHC1_YERRU</name>
<organism evidence="1">
    <name type="scientific">Yersinia ruckeri</name>
    <dbReference type="NCBI Taxonomy" id="29486"/>
    <lineage>
        <taxon>Bacteria</taxon>
        <taxon>Pseudomonadati</taxon>
        <taxon>Pseudomonadota</taxon>
        <taxon>Gammaproteobacteria</taxon>
        <taxon>Enterobacterales</taxon>
        <taxon>Yersiniaceae</taxon>
        <taxon>Yersinia</taxon>
    </lineage>
</organism>
<dbReference type="EMBL" id="LN681231">
    <property type="protein sequence ID" value="CEK27723.1"/>
    <property type="molecule type" value="Genomic_DNA"/>
</dbReference>
<accession>A0A0A8VHC1</accession>